<dbReference type="PROSITE" id="PS52016">
    <property type="entry name" value="TONB_DEPENDENT_REC_3"/>
    <property type="match status" value="1"/>
</dbReference>
<keyword evidence="12 19" id="KW-0675">Receptor</keyword>
<dbReference type="Gene3D" id="2.40.170.20">
    <property type="entry name" value="TonB-dependent receptor, beta-barrel domain"/>
    <property type="match status" value="1"/>
</dbReference>
<evidence type="ECO:0000256" key="6">
    <source>
        <dbReference type="ARBA" id="ARBA00022692"/>
    </source>
</evidence>
<feature type="signal peptide" evidence="16">
    <location>
        <begin position="1"/>
        <end position="31"/>
    </location>
</feature>
<feature type="domain" description="TonB-dependent receptor plug" evidence="18">
    <location>
        <begin position="66"/>
        <end position="165"/>
    </location>
</feature>
<keyword evidence="3 14" id="KW-0813">Transport</keyword>
<dbReference type="InterPro" id="IPR012910">
    <property type="entry name" value="Plug_dom"/>
</dbReference>
<evidence type="ECO:0000256" key="2">
    <source>
        <dbReference type="ARBA" id="ARBA00009810"/>
    </source>
</evidence>
<evidence type="ECO:0000256" key="13">
    <source>
        <dbReference type="ARBA" id="ARBA00023237"/>
    </source>
</evidence>
<evidence type="ECO:0000256" key="16">
    <source>
        <dbReference type="SAM" id="SignalP"/>
    </source>
</evidence>
<proteinExistence type="inferred from homology"/>
<evidence type="ECO:0000313" key="19">
    <source>
        <dbReference type="EMBL" id="MDC7717921.1"/>
    </source>
</evidence>
<evidence type="ECO:0000256" key="14">
    <source>
        <dbReference type="PROSITE-ProRule" id="PRU01360"/>
    </source>
</evidence>
<comment type="similarity">
    <text evidence="2 14 15">Belongs to the TonB-dependent receptor family.</text>
</comment>
<keyword evidence="9" id="KW-0406">Ion transport</keyword>
<evidence type="ECO:0000259" key="17">
    <source>
        <dbReference type="Pfam" id="PF00593"/>
    </source>
</evidence>
<reference evidence="19 20" key="1">
    <citation type="submission" date="2023-01" db="EMBL/GenBank/DDBJ databases">
        <title>Novel species of the genus Vogesella isolated from rivers.</title>
        <authorList>
            <person name="Lu H."/>
        </authorList>
    </citation>
    <scope>NUCLEOTIDE SEQUENCE [LARGE SCALE GENOMIC DNA]</scope>
    <source>
        <strain evidence="19 20">DC21W</strain>
    </source>
</reference>
<evidence type="ECO:0000256" key="8">
    <source>
        <dbReference type="ARBA" id="ARBA00023004"/>
    </source>
</evidence>
<evidence type="ECO:0000256" key="11">
    <source>
        <dbReference type="ARBA" id="ARBA00023136"/>
    </source>
</evidence>
<dbReference type="InterPro" id="IPR037066">
    <property type="entry name" value="Plug_dom_sf"/>
</dbReference>
<dbReference type="InterPro" id="IPR036942">
    <property type="entry name" value="Beta-barrel_TonB_sf"/>
</dbReference>
<evidence type="ECO:0000256" key="10">
    <source>
        <dbReference type="ARBA" id="ARBA00023077"/>
    </source>
</evidence>
<dbReference type="CDD" id="cd01347">
    <property type="entry name" value="ligand_gated_channel"/>
    <property type="match status" value="1"/>
</dbReference>
<evidence type="ECO:0000313" key="20">
    <source>
        <dbReference type="Proteomes" id="UP001219956"/>
    </source>
</evidence>
<dbReference type="PANTHER" id="PTHR32552:SF89">
    <property type="entry name" value="CATECHOLATE SIDEROPHORE RECEPTOR FIU"/>
    <property type="match status" value="1"/>
</dbReference>
<dbReference type="RefSeq" id="WP_272752229.1">
    <property type="nucleotide sequence ID" value="NZ_JAQQLF010000014.1"/>
</dbReference>
<evidence type="ECO:0000256" key="9">
    <source>
        <dbReference type="ARBA" id="ARBA00023065"/>
    </source>
</evidence>
<keyword evidence="20" id="KW-1185">Reference proteome</keyword>
<feature type="chain" id="PRO_5046664685" evidence="16">
    <location>
        <begin position="32"/>
        <end position="740"/>
    </location>
</feature>
<dbReference type="SUPFAM" id="SSF56935">
    <property type="entry name" value="Porins"/>
    <property type="match status" value="1"/>
</dbReference>
<comment type="caution">
    <text evidence="19">The sequence shown here is derived from an EMBL/GenBank/DDBJ whole genome shotgun (WGS) entry which is preliminary data.</text>
</comment>
<evidence type="ECO:0000256" key="7">
    <source>
        <dbReference type="ARBA" id="ARBA00022729"/>
    </source>
</evidence>
<name>A0ABT5J0C6_9NEIS</name>
<evidence type="ECO:0000256" key="3">
    <source>
        <dbReference type="ARBA" id="ARBA00022448"/>
    </source>
</evidence>
<keyword evidence="8" id="KW-0408">Iron</keyword>
<sequence>MAHSAYIKSGKTLGRQAAAIALLTMPALVLAQTEATLPATKVTAPEQTTPAIKKTKSASAKLTQPLVDTPQTVTVISKEVLQQQGAVSLMQALQNTPGITMQLGEGGNTSAGDTFSMRGFSTQASTFVDGVRDLGAVSRDTFNLEQVEIVKGPSGADIGRGATSGYVNLISKSANLEDRVSGSVGASTADNQRFTLDANKVIDDTTAVRVNLLRQQGGVAGRDVVEKNTDGVAVSLATGLDTNTVFTLNAQHIKQDNVPDGGVATIGLDGYYNSGTPAGVAVLPVNSSNYYGLNSDYEDVTADMITAKLEHTFANGNKLANITRFGKSETDRILTAVGSSTTTSSNPAAWTSSRSRQSTLQDNTILANQTNLQSQFKTGSIEHELLVGMELLHEGQNSYTRDGLGTVAAANAYNPNSGDALTAYAPKLTGASTKGFTNTIAVYGFDTLKLNEQWQLNGGLRLEHYNTQTDVTTVSGSNLIASNLEKSGNLLGGKLGLVYKPAANGSVYLAYATSQKPAGSDNFTLSTTATSSSNTALDPQKTENIELGTKWDLLDNRLGLTAALYQTTNKNELAKADSVTGAILQYGKREVKGVELGLVGQITPAWQVTAGLAHMKTDITEGSTTSTAGVTGQSADWSPEWSATLWSSYKVNNDLTIGGGVRYMGKNTNTKVRTTEYVPGIPAYTVVDAMASYKLNKNVDLQLNVYNLLDEKYIASLNNNRTRYIPGAPRTANLTANFTF</sequence>
<comment type="subcellular location">
    <subcellularLocation>
        <location evidence="1 14">Cell outer membrane</location>
        <topology evidence="1 14">Multi-pass membrane protein</topology>
    </subcellularLocation>
</comment>
<gene>
    <name evidence="19" type="ORF">PQU95_11930</name>
</gene>
<keyword evidence="6 14" id="KW-0812">Transmembrane</keyword>
<evidence type="ECO:0000256" key="4">
    <source>
        <dbReference type="ARBA" id="ARBA00022452"/>
    </source>
</evidence>
<dbReference type="Pfam" id="PF07715">
    <property type="entry name" value="Plug"/>
    <property type="match status" value="1"/>
</dbReference>
<accession>A0ABT5J0C6</accession>
<dbReference type="InterPro" id="IPR000531">
    <property type="entry name" value="Beta-barrel_TonB"/>
</dbReference>
<evidence type="ECO:0000256" key="15">
    <source>
        <dbReference type="RuleBase" id="RU003357"/>
    </source>
</evidence>
<keyword evidence="5" id="KW-0410">Iron transport</keyword>
<dbReference type="PANTHER" id="PTHR32552">
    <property type="entry name" value="FERRICHROME IRON RECEPTOR-RELATED"/>
    <property type="match status" value="1"/>
</dbReference>
<dbReference type="Gene3D" id="2.170.130.10">
    <property type="entry name" value="TonB-dependent receptor, plug domain"/>
    <property type="match status" value="1"/>
</dbReference>
<dbReference type="InterPro" id="IPR010105">
    <property type="entry name" value="TonB_sidphr_rcpt"/>
</dbReference>
<keyword evidence="7 16" id="KW-0732">Signal</keyword>
<keyword evidence="13 14" id="KW-0998">Cell outer membrane</keyword>
<dbReference type="NCBIfam" id="TIGR01783">
    <property type="entry name" value="TonB-siderophor"/>
    <property type="match status" value="1"/>
</dbReference>
<evidence type="ECO:0000256" key="5">
    <source>
        <dbReference type="ARBA" id="ARBA00022496"/>
    </source>
</evidence>
<evidence type="ECO:0000256" key="12">
    <source>
        <dbReference type="ARBA" id="ARBA00023170"/>
    </source>
</evidence>
<dbReference type="Pfam" id="PF00593">
    <property type="entry name" value="TonB_dep_Rec_b-barrel"/>
    <property type="match status" value="1"/>
</dbReference>
<keyword evidence="10 15" id="KW-0798">TonB box</keyword>
<dbReference type="InterPro" id="IPR039426">
    <property type="entry name" value="TonB-dep_rcpt-like"/>
</dbReference>
<dbReference type="Proteomes" id="UP001219956">
    <property type="component" value="Unassembled WGS sequence"/>
</dbReference>
<protein>
    <submittedName>
        <fullName evidence="19">Catecholate siderophore receptor Fiu</fullName>
    </submittedName>
</protein>
<evidence type="ECO:0000256" key="1">
    <source>
        <dbReference type="ARBA" id="ARBA00004571"/>
    </source>
</evidence>
<keyword evidence="11 14" id="KW-0472">Membrane</keyword>
<keyword evidence="4 14" id="KW-1134">Transmembrane beta strand</keyword>
<evidence type="ECO:0000259" key="18">
    <source>
        <dbReference type="Pfam" id="PF07715"/>
    </source>
</evidence>
<feature type="domain" description="TonB-dependent receptor-like beta-barrel" evidence="17">
    <location>
        <begin position="266"/>
        <end position="708"/>
    </location>
</feature>
<dbReference type="EMBL" id="JAQQLF010000014">
    <property type="protein sequence ID" value="MDC7717921.1"/>
    <property type="molecule type" value="Genomic_DNA"/>
</dbReference>
<dbReference type="NCBIfam" id="NF007349">
    <property type="entry name" value="PRK09840.1"/>
    <property type="match status" value="1"/>
</dbReference>
<organism evidence="19 20">
    <name type="scientific">Vogesella aquatica</name>
    <dbReference type="NCBI Taxonomy" id="2984206"/>
    <lineage>
        <taxon>Bacteria</taxon>
        <taxon>Pseudomonadati</taxon>
        <taxon>Pseudomonadota</taxon>
        <taxon>Betaproteobacteria</taxon>
        <taxon>Neisseriales</taxon>
        <taxon>Chromobacteriaceae</taxon>
        <taxon>Vogesella</taxon>
    </lineage>
</organism>